<dbReference type="PANTHER" id="PTHR38340:SF1">
    <property type="entry name" value="S-LAYER PROTEIN"/>
    <property type="match status" value="1"/>
</dbReference>
<feature type="region of interest" description="Disordered" evidence="3">
    <location>
        <begin position="1051"/>
        <end position="1077"/>
    </location>
</feature>
<organism evidence="4 5">
    <name type="scientific">Boseongicola aestuarii</name>
    <dbReference type="NCBI Taxonomy" id="1470561"/>
    <lineage>
        <taxon>Bacteria</taxon>
        <taxon>Pseudomonadati</taxon>
        <taxon>Pseudomonadota</taxon>
        <taxon>Alphaproteobacteria</taxon>
        <taxon>Rhodobacterales</taxon>
        <taxon>Paracoccaceae</taxon>
        <taxon>Boseongicola</taxon>
    </lineage>
</organism>
<dbReference type="GO" id="GO:0005576">
    <property type="term" value="C:extracellular region"/>
    <property type="evidence" value="ECO:0007669"/>
    <property type="project" value="UniProtKB-SubCell"/>
</dbReference>
<dbReference type="PRINTS" id="PR00313">
    <property type="entry name" value="CABNDNGRPT"/>
</dbReference>
<keyword evidence="5" id="KW-1185">Reference proteome</keyword>
<dbReference type="InterPro" id="IPR001343">
    <property type="entry name" value="Hemolysn_Ca-bd"/>
</dbReference>
<dbReference type="InterPro" id="IPR011049">
    <property type="entry name" value="Serralysin-like_metalloprot_C"/>
</dbReference>
<feature type="region of interest" description="Disordered" evidence="3">
    <location>
        <begin position="457"/>
        <end position="518"/>
    </location>
</feature>
<accession>A0A238J081</accession>
<feature type="region of interest" description="Disordered" evidence="3">
    <location>
        <begin position="85"/>
        <end position="137"/>
    </location>
</feature>
<dbReference type="GO" id="GO:0005509">
    <property type="term" value="F:calcium ion binding"/>
    <property type="evidence" value="ECO:0007669"/>
    <property type="project" value="InterPro"/>
</dbReference>
<dbReference type="SUPFAM" id="SSF49899">
    <property type="entry name" value="Concanavalin A-like lectins/glucanases"/>
    <property type="match status" value="2"/>
</dbReference>
<protein>
    <submittedName>
        <fullName evidence="4">Leukotoxin</fullName>
    </submittedName>
</protein>
<dbReference type="OrthoDB" id="9342475at2"/>
<dbReference type="Gene3D" id="2.60.120.200">
    <property type="match status" value="2"/>
</dbReference>
<dbReference type="InterPro" id="IPR013320">
    <property type="entry name" value="ConA-like_dom_sf"/>
</dbReference>
<dbReference type="Gene3D" id="2.150.10.10">
    <property type="entry name" value="Serralysin-like metalloprotease, C-terminal"/>
    <property type="match status" value="1"/>
</dbReference>
<dbReference type="SUPFAM" id="SSF51120">
    <property type="entry name" value="beta-Roll"/>
    <property type="match status" value="1"/>
</dbReference>
<feature type="compositionally biased region" description="Acidic residues" evidence="3">
    <location>
        <begin position="975"/>
        <end position="995"/>
    </location>
</feature>
<feature type="region of interest" description="Disordered" evidence="3">
    <location>
        <begin position="971"/>
        <end position="1003"/>
    </location>
</feature>
<dbReference type="Proteomes" id="UP000201838">
    <property type="component" value="Unassembled WGS sequence"/>
</dbReference>
<dbReference type="InterPro" id="IPR050557">
    <property type="entry name" value="RTX_toxin/Mannuronan_C5-epim"/>
</dbReference>
<evidence type="ECO:0000313" key="4">
    <source>
        <dbReference type="EMBL" id="SMX24119.1"/>
    </source>
</evidence>
<evidence type="ECO:0000256" key="1">
    <source>
        <dbReference type="ARBA" id="ARBA00004613"/>
    </source>
</evidence>
<evidence type="ECO:0000256" key="2">
    <source>
        <dbReference type="ARBA" id="ARBA00022525"/>
    </source>
</evidence>
<comment type="subcellular location">
    <subcellularLocation>
        <location evidence="1">Secreted</location>
    </subcellularLocation>
</comment>
<dbReference type="AlphaFoldDB" id="A0A238J081"/>
<evidence type="ECO:0000313" key="5">
    <source>
        <dbReference type="Proteomes" id="UP000201838"/>
    </source>
</evidence>
<dbReference type="RefSeq" id="WP_093974085.1">
    <property type="nucleotide sequence ID" value="NZ_FXXQ01000007.1"/>
</dbReference>
<feature type="compositionally biased region" description="Polar residues" evidence="3">
    <location>
        <begin position="86"/>
        <end position="107"/>
    </location>
</feature>
<reference evidence="4 5" key="1">
    <citation type="submission" date="2017-05" db="EMBL/GenBank/DDBJ databases">
        <authorList>
            <person name="Song R."/>
            <person name="Chenine A.L."/>
            <person name="Ruprecht R.M."/>
        </authorList>
    </citation>
    <scope>NUCLEOTIDE SEQUENCE [LARGE SCALE GENOMIC DNA]</scope>
    <source>
        <strain evidence="4 5">CECT 8489</strain>
    </source>
</reference>
<evidence type="ECO:0000256" key="3">
    <source>
        <dbReference type="SAM" id="MobiDB-lite"/>
    </source>
</evidence>
<keyword evidence="2" id="KW-0964">Secreted</keyword>
<name>A0A238J081_9RHOB</name>
<dbReference type="Pfam" id="PF13385">
    <property type="entry name" value="Laminin_G_3"/>
    <property type="match status" value="2"/>
</dbReference>
<dbReference type="PROSITE" id="PS00330">
    <property type="entry name" value="HEMOLYSIN_CALCIUM"/>
    <property type="match status" value="3"/>
</dbReference>
<dbReference type="InterPro" id="IPR018511">
    <property type="entry name" value="Hemolysin-typ_Ca-bd_CS"/>
</dbReference>
<dbReference type="Pfam" id="PF00353">
    <property type="entry name" value="HemolysinCabind"/>
    <property type="match status" value="3"/>
</dbReference>
<gene>
    <name evidence="4" type="primary">lktA_1</name>
    <name evidence="4" type="ORF">BOA8489_02236</name>
</gene>
<proteinExistence type="predicted"/>
<feature type="compositionally biased region" description="Acidic residues" evidence="3">
    <location>
        <begin position="1057"/>
        <end position="1077"/>
    </location>
</feature>
<sequence>MGDEALESIITVISNQHGGGGAHDMDLIGQIIVHGDLVNKEDIKTDANVTYGIVDSYADVVEALDPKGDEKITIVDGVEYKGYDTRTPSEGATKATNNGMGTENTGAVTGDPAGAFGNTNFSEDMLESPPHDEGPTLTRDPFNPLGFEDAPDYTITGNAGANTLGQPEADAPEGLPGALGFWSFAEGDEGAYSDARGGGEVKAYTLYENQALLNTDATTTGPDGSPDGALYFNGEDNFAFLDHDASMNFSQGTIAMWVRPDDLGEKSMFVTKDHSGTVDGGHFRLGHTADGGLFLRMAEGDGGSNKAWTTGEILTEGDWTHLAVSFTDDGVTVYLNGDAVSDRAWSAVEGDVATPGAYSEAYLIQNDEPWVFGADSYKANLNDTAQEFALDDEDLRHEFEGGIADFGVWGGFTSEDALDADQVADLFENGPGAALTSSSGPAPMLAGNDVISGMGGNDTIDGGAGDDTLDGGSGNDNIQGGYGDDHVIGGSGNDTLNGGRGNDLLEGGSGDDVLISGGDAGEQRAGQLVLDDPSRPDGNSIDYEYLKLVDWIDQEIEADDVLIGGEGRDTFQFETYINGKKDIILEHVNDDRTIDWMGVAGENTYIHDHWVDGIGIDVIGDYNADEDKISIKGHTTQIKVDYKTIDTDGDGVADDAVSLITLYSQQGAGGGAHDEDYLGYIVVHGDRVEEGDIETNAKVAYGMVETVDELHEALAPTGDTKKIDLGGEDLHHGYDTRDVEGDPVGNSPWEYSSNDWYNSGALDLDSAIPDGLEAPNVLLAHEGGDLDAENGPIEIPHTDAQATGEGTWSFTFTADDPGNGENQALLSKDHSGFGDGGHMKAYITASGVLKVRFQGEEGEKYLYDSGTKIAAGEENHVAFTFEADEIGLYLNGELLDADTGFPEGMSGNSEDLVLGASTRTRMGDNDNLDWEFAGEIGNVLLLDRALEEVEITFLAENGGNLSALDPVYAKAADTERDDENEEDDAPVDEEEEAPEETPVAAPADDGVGAILSKLFDILLSIFGLGGSGSRPSESYTEELEEIEILLTDFLPPRGLMEDDVPQDDDDVDPETDLLDAA</sequence>
<dbReference type="PANTHER" id="PTHR38340">
    <property type="entry name" value="S-LAYER PROTEIN"/>
    <property type="match status" value="1"/>
</dbReference>
<dbReference type="EMBL" id="FXXQ01000007">
    <property type="protein sequence ID" value="SMX24119.1"/>
    <property type="molecule type" value="Genomic_DNA"/>
</dbReference>